<keyword evidence="3" id="KW-1185">Reference proteome</keyword>
<protein>
    <submittedName>
        <fullName evidence="2">Uncharacterized protein</fullName>
    </submittedName>
</protein>
<name>A0A8R1EM25_CAEJA</name>
<feature type="signal peptide" evidence="1">
    <location>
        <begin position="1"/>
        <end position="18"/>
    </location>
</feature>
<evidence type="ECO:0000313" key="2">
    <source>
        <dbReference type="EnsemblMetazoa" id="CJA37814a.1"/>
    </source>
</evidence>
<reference evidence="2" key="2">
    <citation type="submission" date="2022-06" db="UniProtKB">
        <authorList>
            <consortium name="EnsemblMetazoa"/>
        </authorList>
    </citation>
    <scope>IDENTIFICATION</scope>
    <source>
        <strain evidence="2">DF5081</strain>
    </source>
</reference>
<sequence>MSFRIFIISILIGQAILGNPTRYDFSKVKFSQEIMYSMLSGYTNLGKSPIFFSASNDSADYSSDVWMDPCYERFYEVGADYVVYWFVNDDMYCEALVRGNTDTEYNPTYEQKYLARVEHKKTWCPKQV</sequence>
<accession>A0A8R1EM25</accession>
<proteinExistence type="predicted"/>
<organism evidence="2 3">
    <name type="scientific">Caenorhabditis japonica</name>
    <dbReference type="NCBI Taxonomy" id="281687"/>
    <lineage>
        <taxon>Eukaryota</taxon>
        <taxon>Metazoa</taxon>
        <taxon>Ecdysozoa</taxon>
        <taxon>Nematoda</taxon>
        <taxon>Chromadorea</taxon>
        <taxon>Rhabditida</taxon>
        <taxon>Rhabditina</taxon>
        <taxon>Rhabditomorpha</taxon>
        <taxon>Rhabditoidea</taxon>
        <taxon>Rhabditidae</taxon>
        <taxon>Peloderinae</taxon>
        <taxon>Caenorhabditis</taxon>
    </lineage>
</organism>
<dbReference type="EnsemblMetazoa" id="CJA37814a.1">
    <property type="protein sequence ID" value="CJA37814a.1"/>
    <property type="gene ID" value="WBGene00213661"/>
</dbReference>
<dbReference type="AlphaFoldDB" id="A0A8R1EM25"/>
<reference evidence="3" key="1">
    <citation type="submission" date="2010-08" db="EMBL/GenBank/DDBJ databases">
        <authorList>
            <consortium name="Caenorhabditis japonica Sequencing Consortium"/>
            <person name="Wilson R.K."/>
        </authorList>
    </citation>
    <scope>NUCLEOTIDE SEQUENCE [LARGE SCALE GENOMIC DNA]</scope>
    <source>
        <strain evidence="3">DF5081</strain>
    </source>
</reference>
<keyword evidence="1" id="KW-0732">Signal</keyword>
<dbReference type="OMA" id="WITNEYV"/>
<evidence type="ECO:0000313" key="3">
    <source>
        <dbReference type="Proteomes" id="UP000005237"/>
    </source>
</evidence>
<feature type="chain" id="PRO_5035818501" evidence="1">
    <location>
        <begin position="19"/>
        <end position="128"/>
    </location>
</feature>
<evidence type="ECO:0000256" key="1">
    <source>
        <dbReference type="SAM" id="SignalP"/>
    </source>
</evidence>
<dbReference type="Proteomes" id="UP000005237">
    <property type="component" value="Unassembled WGS sequence"/>
</dbReference>